<evidence type="ECO:0000313" key="9">
    <source>
        <dbReference type="EMBL" id="MDA0164111.1"/>
    </source>
</evidence>
<feature type="transmembrane region" description="Helical" evidence="7">
    <location>
        <begin position="375"/>
        <end position="398"/>
    </location>
</feature>
<dbReference type="PANTHER" id="PTHR42718:SF46">
    <property type="entry name" value="BLR6921 PROTEIN"/>
    <property type="match status" value="1"/>
</dbReference>
<evidence type="ECO:0000256" key="3">
    <source>
        <dbReference type="ARBA" id="ARBA00022475"/>
    </source>
</evidence>
<dbReference type="Pfam" id="PF07690">
    <property type="entry name" value="MFS_1"/>
    <property type="match status" value="1"/>
</dbReference>
<dbReference type="InterPro" id="IPR011701">
    <property type="entry name" value="MFS"/>
</dbReference>
<feature type="transmembrane region" description="Helical" evidence="7">
    <location>
        <begin position="60"/>
        <end position="80"/>
    </location>
</feature>
<evidence type="ECO:0000256" key="7">
    <source>
        <dbReference type="SAM" id="Phobius"/>
    </source>
</evidence>
<dbReference type="Proteomes" id="UP001149140">
    <property type="component" value="Unassembled WGS sequence"/>
</dbReference>
<reference evidence="9" key="1">
    <citation type="submission" date="2022-10" db="EMBL/GenBank/DDBJ databases">
        <title>The WGS of Solirubrobacter ginsenosidimutans DSM 21036.</title>
        <authorList>
            <person name="Jiang Z."/>
        </authorList>
    </citation>
    <scope>NUCLEOTIDE SEQUENCE</scope>
    <source>
        <strain evidence="9">DSM 21036</strain>
    </source>
</reference>
<feature type="transmembrane region" description="Helical" evidence="7">
    <location>
        <begin position="239"/>
        <end position="259"/>
    </location>
</feature>
<dbReference type="GO" id="GO:0022857">
    <property type="term" value="F:transmembrane transporter activity"/>
    <property type="evidence" value="ECO:0007669"/>
    <property type="project" value="InterPro"/>
</dbReference>
<protein>
    <submittedName>
        <fullName evidence="9">MFS transporter</fullName>
    </submittedName>
</protein>
<evidence type="ECO:0000256" key="6">
    <source>
        <dbReference type="ARBA" id="ARBA00023136"/>
    </source>
</evidence>
<gene>
    <name evidence="9" type="ORF">OM076_27810</name>
</gene>
<dbReference type="InterPro" id="IPR036259">
    <property type="entry name" value="MFS_trans_sf"/>
</dbReference>
<organism evidence="9 10">
    <name type="scientific">Solirubrobacter ginsenosidimutans</name>
    <dbReference type="NCBI Taxonomy" id="490573"/>
    <lineage>
        <taxon>Bacteria</taxon>
        <taxon>Bacillati</taxon>
        <taxon>Actinomycetota</taxon>
        <taxon>Thermoleophilia</taxon>
        <taxon>Solirubrobacterales</taxon>
        <taxon>Solirubrobacteraceae</taxon>
        <taxon>Solirubrobacter</taxon>
    </lineage>
</organism>
<feature type="transmembrane region" description="Helical" evidence="7">
    <location>
        <begin position="116"/>
        <end position="138"/>
    </location>
</feature>
<keyword evidence="6 7" id="KW-0472">Membrane</keyword>
<comment type="subcellular location">
    <subcellularLocation>
        <location evidence="1">Cell membrane</location>
        <topology evidence="1">Multi-pass membrane protein</topology>
    </subcellularLocation>
</comment>
<dbReference type="Gene3D" id="1.20.1250.20">
    <property type="entry name" value="MFS general substrate transporter like domains"/>
    <property type="match status" value="1"/>
</dbReference>
<evidence type="ECO:0000256" key="2">
    <source>
        <dbReference type="ARBA" id="ARBA00022448"/>
    </source>
</evidence>
<dbReference type="Gene3D" id="1.20.1720.10">
    <property type="entry name" value="Multidrug resistance protein D"/>
    <property type="match status" value="1"/>
</dbReference>
<evidence type="ECO:0000256" key="1">
    <source>
        <dbReference type="ARBA" id="ARBA00004651"/>
    </source>
</evidence>
<dbReference type="InterPro" id="IPR020846">
    <property type="entry name" value="MFS_dom"/>
</dbReference>
<dbReference type="CDD" id="cd17321">
    <property type="entry name" value="MFS_MMR_MDR_like"/>
    <property type="match status" value="1"/>
</dbReference>
<comment type="caution">
    <text evidence="9">The sequence shown here is derived from an EMBL/GenBank/DDBJ whole genome shotgun (WGS) entry which is preliminary data.</text>
</comment>
<proteinExistence type="predicted"/>
<feature type="transmembrane region" description="Helical" evidence="7">
    <location>
        <begin position="150"/>
        <end position="174"/>
    </location>
</feature>
<feature type="transmembrane region" description="Helical" evidence="7">
    <location>
        <begin position="419"/>
        <end position="438"/>
    </location>
</feature>
<dbReference type="PRINTS" id="PR01036">
    <property type="entry name" value="TCRTETB"/>
</dbReference>
<feature type="domain" description="Major facilitator superfamily (MFS) profile" evidence="8">
    <location>
        <begin position="26"/>
        <end position="470"/>
    </location>
</feature>
<sequence>MSEELDVTDAAKPETDPDSAAARRRFLAPLALAQFICSFAGSNMNVMITDITHDLDTTVTGVQAAITLFLLIMAILMIPCSKLTDRWGRKRCFTAGLILYGIGALMSAAAPGLGVLILGNSVLEGIGTALLIPPVYILTTLRFDDLTSRARAFGVISGLGGIGAAAGPLIGGLITTAISWRAAFVFQAVVVALIVVLSRRVEDPLPADPTRPFDIVGAILSAVGLFFVVFGILQADTDLALMAILVLAGAGFVTAFFVYTRARERAGREPLLSLTLFKNRTSNLGLATQNIQWLLLMGVSFTVSVFLQTVRGYNAIETGVIFTAATLGVLASSLAAERLAKRRPQRTLIIAGFVVTATGIGLLIALVGASSRAVAFAPGLLLIGLGLGTMLTPSVNLVQSSFSENQQGEISGLSRCISNLGSSFGTAIAGTILVSDLASGNTTYVIAMIVLVVLALAGLAAATMLPRGAQLPQIGPEPSAPAAPTHA</sequence>
<dbReference type="SUPFAM" id="SSF103473">
    <property type="entry name" value="MFS general substrate transporter"/>
    <property type="match status" value="1"/>
</dbReference>
<keyword evidence="2" id="KW-0813">Transport</keyword>
<keyword evidence="3" id="KW-1003">Cell membrane</keyword>
<evidence type="ECO:0000256" key="4">
    <source>
        <dbReference type="ARBA" id="ARBA00022692"/>
    </source>
</evidence>
<dbReference type="AlphaFoldDB" id="A0A9X3MYS2"/>
<accession>A0A9X3MYS2</accession>
<keyword evidence="4 7" id="KW-0812">Transmembrane</keyword>
<evidence type="ECO:0000256" key="5">
    <source>
        <dbReference type="ARBA" id="ARBA00022989"/>
    </source>
</evidence>
<name>A0A9X3MYS2_9ACTN</name>
<dbReference type="EMBL" id="JAPDOD010000030">
    <property type="protein sequence ID" value="MDA0164111.1"/>
    <property type="molecule type" value="Genomic_DNA"/>
</dbReference>
<evidence type="ECO:0000313" key="10">
    <source>
        <dbReference type="Proteomes" id="UP001149140"/>
    </source>
</evidence>
<keyword evidence="10" id="KW-1185">Reference proteome</keyword>
<feature type="transmembrane region" description="Helical" evidence="7">
    <location>
        <begin position="293"/>
        <end position="310"/>
    </location>
</feature>
<evidence type="ECO:0000259" key="8">
    <source>
        <dbReference type="PROSITE" id="PS50850"/>
    </source>
</evidence>
<feature type="transmembrane region" description="Helical" evidence="7">
    <location>
        <begin position="316"/>
        <end position="336"/>
    </location>
</feature>
<feature type="transmembrane region" description="Helical" evidence="7">
    <location>
        <begin position="92"/>
        <end position="110"/>
    </location>
</feature>
<dbReference type="GO" id="GO:0005886">
    <property type="term" value="C:plasma membrane"/>
    <property type="evidence" value="ECO:0007669"/>
    <property type="project" value="UniProtKB-SubCell"/>
</dbReference>
<feature type="transmembrane region" description="Helical" evidence="7">
    <location>
        <begin position="213"/>
        <end position="233"/>
    </location>
</feature>
<feature type="transmembrane region" description="Helical" evidence="7">
    <location>
        <begin position="444"/>
        <end position="465"/>
    </location>
</feature>
<feature type="transmembrane region" description="Helical" evidence="7">
    <location>
        <begin position="348"/>
        <end position="369"/>
    </location>
</feature>
<feature type="transmembrane region" description="Helical" evidence="7">
    <location>
        <begin position="180"/>
        <end position="201"/>
    </location>
</feature>
<dbReference type="PROSITE" id="PS50850">
    <property type="entry name" value="MFS"/>
    <property type="match status" value="1"/>
</dbReference>
<dbReference type="PANTHER" id="PTHR42718">
    <property type="entry name" value="MAJOR FACILITATOR SUPERFAMILY MULTIDRUG TRANSPORTER MFSC"/>
    <property type="match status" value="1"/>
</dbReference>
<keyword evidence="5 7" id="KW-1133">Transmembrane helix</keyword>
<feature type="transmembrane region" description="Helical" evidence="7">
    <location>
        <begin position="26"/>
        <end position="48"/>
    </location>
</feature>